<feature type="chain" id="PRO_5046313628" description="SPOR domain-containing protein" evidence="1">
    <location>
        <begin position="33"/>
        <end position="821"/>
    </location>
</feature>
<dbReference type="Proteomes" id="UP001235760">
    <property type="component" value="Unassembled WGS sequence"/>
</dbReference>
<name>A0ABT9G6Q7_LEPDI</name>
<protein>
    <recommendedName>
        <fullName evidence="4">SPOR domain-containing protein</fullName>
    </recommendedName>
</protein>
<sequence>MIHRPDPTRALAPLALACVAACLTLAPSVARAQLLDDLELRREGADAIVQVRLLTPVRYGRSVSTRNGDLFQVYFDAPDLRDATIQPSQRRLEASNGLPALTVNEEPLLGSLTQRKLVVRVDPAVRLRVRSGRDNRSIELVLPGLGPKVRTAGAAPVPAPAPATVTPAAPTPAGVTVIVLQSSTDPNLRLEMPIPKQLQSLDLTTTTRVVDGVTRHELQLGPFADPAEARRALEILRPRFPAATLATVMPAPATAGSAGTPVDVEASAAALLAEARAANNARDNATALDRLNRLLDLPPNRSSREAQELIGLVRLNAGDTARARREFETFLKLYPTGPDSQRVTTRLAALPPEAAAQAETPRKQAATTTVNGSAGLYYYGGQSKIRSEEFRDSPISGLPELVQNPTLTGTDQRLAIGTFDLNYRHRSAEQDLRFVFRDSYSADLMPGRADRNRLSALYVDHKSFERGTSIRLGRQSPNGGGVLGRFDGATAGYTFMPKWKVNAVAGRPTDKLQQTKRYFGGLSVDADALAPSVSGSLYAIQQNIDGQIDRRAIGSDLRYFSGGTFVSGSLDYDTVMRAVNIAALQGTWQDIDANGNAGTTVNFLLDRRAQPMLMLGNALFFQDPNGAAVPVRLSDALALRDIEMLRSSVRTTTAYANQAQLGVTTPLDERWQVGGDLRMTRVGAIEAVPSLALPAQPATGNIWSLGGQLIGSNLYSVRDTHVFNVTAQRGPSFSGLLFMYNNLSALNELWSVEPSLQVYRQSNDNGLKLDRIKPGLRVTWRVDPAVTLESAADYEISRITTTTGNENTNRVFYYLGGRYDF</sequence>
<gene>
    <name evidence="2" type="ORF">Q8X39_16160</name>
</gene>
<evidence type="ECO:0000313" key="2">
    <source>
        <dbReference type="EMBL" id="MDP4302170.1"/>
    </source>
</evidence>
<dbReference type="RefSeq" id="WP_305750706.1">
    <property type="nucleotide sequence ID" value="NZ_JAUZEE010000009.1"/>
</dbReference>
<keyword evidence="3" id="KW-1185">Reference proteome</keyword>
<evidence type="ECO:0000256" key="1">
    <source>
        <dbReference type="SAM" id="SignalP"/>
    </source>
</evidence>
<evidence type="ECO:0000313" key="3">
    <source>
        <dbReference type="Proteomes" id="UP001235760"/>
    </source>
</evidence>
<comment type="caution">
    <text evidence="2">The sequence shown here is derived from an EMBL/GenBank/DDBJ whole genome shotgun (WGS) entry which is preliminary data.</text>
</comment>
<reference evidence="2 3" key="1">
    <citation type="submission" date="2023-08" db="EMBL/GenBank/DDBJ databases">
        <authorList>
            <person name="Roldan D.M."/>
            <person name="Menes R.J."/>
        </authorList>
    </citation>
    <scope>NUCLEOTIDE SEQUENCE [LARGE SCALE GENOMIC DNA]</scope>
    <source>
        <strain evidence="2 3">CCM 2812</strain>
    </source>
</reference>
<proteinExistence type="predicted"/>
<dbReference type="InterPro" id="IPR011990">
    <property type="entry name" value="TPR-like_helical_dom_sf"/>
</dbReference>
<organism evidence="2 3">
    <name type="scientific">Leptothrix discophora</name>
    <dbReference type="NCBI Taxonomy" id="89"/>
    <lineage>
        <taxon>Bacteria</taxon>
        <taxon>Pseudomonadati</taxon>
        <taxon>Pseudomonadota</taxon>
        <taxon>Betaproteobacteria</taxon>
        <taxon>Burkholderiales</taxon>
        <taxon>Sphaerotilaceae</taxon>
        <taxon>Leptothrix</taxon>
    </lineage>
</organism>
<keyword evidence="1" id="KW-0732">Signal</keyword>
<feature type="signal peptide" evidence="1">
    <location>
        <begin position="1"/>
        <end position="32"/>
    </location>
</feature>
<dbReference type="Gene3D" id="1.25.40.10">
    <property type="entry name" value="Tetratricopeptide repeat domain"/>
    <property type="match status" value="1"/>
</dbReference>
<dbReference type="EMBL" id="JAUZEE010000009">
    <property type="protein sequence ID" value="MDP4302170.1"/>
    <property type="molecule type" value="Genomic_DNA"/>
</dbReference>
<accession>A0ABT9G6Q7</accession>
<evidence type="ECO:0008006" key="4">
    <source>
        <dbReference type="Google" id="ProtNLM"/>
    </source>
</evidence>